<dbReference type="EMBL" id="JACHIT010000002">
    <property type="protein sequence ID" value="MBB5915436.1"/>
    <property type="molecule type" value="Genomic_DNA"/>
</dbReference>
<reference evidence="1 2" key="1">
    <citation type="submission" date="2020-08" db="EMBL/GenBank/DDBJ databases">
        <title>Sequencing the genomes of 1000 actinobacteria strains.</title>
        <authorList>
            <person name="Klenk H.-P."/>
        </authorList>
    </citation>
    <scope>NUCLEOTIDE SEQUENCE [LARGE SCALE GENOMIC DNA]</scope>
    <source>
        <strain evidence="1 2">DSM 43582</strain>
    </source>
</reference>
<protein>
    <submittedName>
        <fullName evidence="1">Uncharacterized protein</fullName>
    </submittedName>
</protein>
<organism evidence="1 2">
    <name type="scientific">Nocardia transvalensis</name>
    <dbReference type="NCBI Taxonomy" id="37333"/>
    <lineage>
        <taxon>Bacteria</taxon>
        <taxon>Bacillati</taxon>
        <taxon>Actinomycetota</taxon>
        <taxon>Actinomycetes</taxon>
        <taxon>Mycobacteriales</taxon>
        <taxon>Nocardiaceae</taxon>
        <taxon>Nocardia</taxon>
    </lineage>
</organism>
<gene>
    <name evidence="1" type="ORF">BJY24_004348</name>
</gene>
<keyword evidence="2" id="KW-1185">Reference proteome</keyword>
<dbReference type="AlphaFoldDB" id="A0A7W9UJK2"/>
<accession>A0A7W9UJK2</accession>
<comment type="caution">
    <text evidence="1">The sequence shown here is derived from an EMBL/GenBank/DDBJ whole genome shotgun (WGS) entry which is preliminary data.</text>
</comment>
<sequence length="200" mass="21350">MNVREIPSGAGEFGTVYSTSGWRAHAREHLLRYRLAVVAPNAADAVRRIGGWLCDRTMAGWEVTVLVADATEVRPLRILGATVLDLEASLASPVHDTWPHVVAVAPELFVSDKRVRRGVLECLDRDLIEVVVWGGDLPAELDGRLGAVQHRLSVAAQAFKRAALTAAGDPAAEIGGVELFRCGELLLTGPWGGTDLVSAG</sequence>
<proteinExistence type="predicted"/>
<dbReference type="Proteomes" id="UP000540412">
    <property type="component" value="Unassembled WGS sequence"/>
</dbReference>
<evidence type="ECO:0000313" key="1">
    <source>
        <dbReference type="EMBL" id="MBB5915436.1"/>
    </source>
</evidence>
<evidence type="ECO:0000313" key="2">
    <source>
        <dbReference type="Proteomes" id="UP000540412"/>
    </source>
</evidence>
<name>A0A7W9UJK2_9NOCA</name>